<feature type="compositionally biased region" description="Low complexity" evidence="2">
    <location>
        <begin position="218"/>
        <end position="234"/>
    </location>
</feature>
<dbReference type="InParanoid" id="A0E3M5"/>
<evidence type="ECO:0000313" key="3">
    <source>
        <dbReference type="EMBL" id="CAK89892.1"/>
    </source>
</evidence>
<dbReference type="eggNOG" id="ENOG502RT33">
    <property type="taxonomic scope" value="Eukaryota"/>
</dbReference>
<evidence type="ECO:0000256" key="1">
    <source>
        <dbReference type="SAM" id="Coils"/>
    </source>
</evidence>
<dbReference type="OMA" id="NHINIQQ"/>
<gene>
    <name evidence="3" type="ORF">GSPATT00023065001</name>
</gene>
<dbReference type="KEGG" id="ptm:GSPATT00023065001"/>
<name>A0E3M5_PARTE</name>
<keyword evidence="4" id="KW-1185">Reference proteome</keyword>
<feature type="compositionally biased region" description="Low complexity" evidence="2">
    <location>
        <begin position="290"/>
        <end position="299"/>
    </location>
</feature>
<dbReference type="OrthoDB" id="10323077at2759"/>
<proteinExistence type="predicted"/>
<accession>A0E3M5</accession>
<dbReference type="RefSeq" id="XP_001457289.1">
    <property type="nucleotide sequence ID" value="XM_001457252.1"/>
</dbReference>
<keyword evidence="1" id="KW-0175">Coiled coil</keyword>
<feature type="region of interest" description="Disordered" evidence="2">
    <location>
        <begin position="385"/>
        <end position="413"/>
    </location>
</feature>
<evidence type="ECO:0000313" key="4">
    <source>
        <dbReference type="Proteomes" id="UP000000600"/>
    </source>
</evidence>
<dbReference type="STRING" id="5888.A0E3M5"/>
<feature type="region of interest" description="Disordered" evidence="2">
    <location>
        <begin position="278"/>
        <end position="299"/>
    </location>
</feature>
<sequence>MLLTLKYLNKIKQINLDKRVNVQSLQILLAQLFTIKNRIIGLIDQDGNFYDLSQFIQLLQQTRCNMYTIVSEENYNQKDNKLLQTSLKYSQMSDYNNRLSFIDFIYDLEEFQQILGGDQYTCIYLIDEKDYQGLDFLCALEPLINNFNNWINFFYSFSNRLQDQARENDLNVKLLWIYKGSKKIVSFQLNNDKKMRQMDEIIQKLVQAKLQGTSTRTSNIKQQSQISSQQSPNNRRSKSIRKLVEESQTSNNNLYMNSNFGPSKLITRVQAKLIQRDPSRGSENFEDYRSQQQHSSQYQQQSNIYQNESIISQQDMLFALVGDLEVKEILDVTMARLVKRLLIEENKEIIQVLQIYLQNHINIQQLCERLNKIIENCTYQERPTSPFQTLKQTKPQMNSQDSNRSAQQDSLQSHQTQLLEDIKNKVIERNNYNYTSEQFGIMNVLWNQQDQVLLQLCTDIYNKMQKGEQPSLKPLQIYSGSKFNQLLQQNFKLSEITMIHEYNNSHQGSIYAVLQYFRYQTNIEQFINDLRKAINSVQSQNQHLNQPQKQQTQESKVILLFKQIPKAPSPQSVLMPNFQLQENTLTQATATTIQQQQQQEQQQEHQQEQQQQLKKQKENQIMVVHQTQPIPQQIDKKIEEVSVIQTSVQEQPIFKKSDIMSRSEQISPQKRISTQEVAANVIFLNEENFMQTKKEKRLVNMGKIDQFYSIQVEKELEQIFKDMLWDMDLEEPKVRQVEMLFSEHNQNLYEILQGWQSSRNINGTRTKLIKLLSEQQVKKDDYRKIKMYNLFMNQVRQFTLQNHLQDNAKNFLLKMFMDNDLQVLGTFETYLQNQDAEDMLENLKLIIKQYSKFTNINSPNTDVDQQPIIEPIKNQLSAKEILLQIRKYFSAEEKNRLENTPNEERDLKIVQLYQDYLQDQDLNGFISAVRKLSQQDQIKKQFEDLLQKLQKEGQLKIDDYMLSVVNQRRNEQTIKGVFELYLFNKNIEDFVESIKSISKILQQELILQTLNQFEKEKLLDERKIAILKEKAYDYHKDYPKLLGAFALYFEQASIDQEEAKKEILETLSLFSS</sequence>
<feature type="region of interest" description="Disordered" evidence="2">
    <location>
        <begin position="213"/>
        <end position="239"/>
    </location>
</feature>
<protein>
    <recommendedName>
        <fullName evidence="5">Death domain-containing protein</fullName>
    </recommendedName>
</protein>
<evidence type="ECO:0000256" key="2">
    <source>
        <dbReference type="SAM" id="MobiDB-lite"/>
    </source>
</evidence>
<reference evidence="3 4" key="1">
    <citation type="journal article" date="2006" name="Nature">
        <title>Global trends of whole-genome duplications revealed by the ciliate Paramecium tetraurelia.</title>
        <authorList>
            <consortium name="Genoscope"/>
            <person name="Aury J.-M."/>
            <person name="Jaillon O."/>
            <person name="Duret L."/>
            <person name="Noel B."/>
            <person name="Jubin C."/>
            <person name="Porcel B.M."/>
            <person name="Segurens B."/>
            <person name="Daubin V."/>
            <person name="Anthouard V."/>
            <person name="Aiach N."/>
            <person name="Arnaiz O."/>
            <person name="Billaut A."/>
            <person name="Beisson J."/>
            <person name="Blanc I."/>
            <person name="Bouhouche K."/>
            <person name="Camara F."/>
            <person name="Duharcourt S."/>
            <person name="Guigo R."/>
            <person name="Gogendeau D."/>
            <person name="Katinka M."/>
            <person name="Keller A.-M."/>
            <person name="Kissmehl R."/>
            <person name="Klotz C."/>
            <person name="Koll F."/>
            <person name="Le Moue A."/>
            <person name="Lepere C."/>
            <person name="Malinsky S."/>
            <person name="Nowacki M."/>
            <person name="Nowak J.K."/>
            <person name="Plattner H."/>
            <person name="Poulain J."/>
            <person name="Ruiz F."/>
            <person name="Serrano V."/>
            <person name="Zagulski M."/>
            <person name="Dessen P."/>
            <person name="Betermier M."/>
            <person name="Weissenbach J."/>
            <person name="Scarpelli C."/>
            <person name="Schachter V."/>
            <person name="Sperling L."/>
            <person name="Meyer E."/>
            <person name="Cohen J."/>
            <person name="Wincker P."/>
        </authorList>
    </citation>
    <scope>NUCLEOTIDE SEQUENCE [LARGE SCALE GENOMIC DNA]</scope>
    <source>
        <strain evidence="3 4">Stock d4-2</strain>
    </source>
</reference>
<evidence type="ECO:0008006" key="5">
    <source>
        <dbReference type="Google" id="ProtNLM"/>
    </source>
</evidence>
<dbReference type="HOGENOM" id="CLU_290789_0_0_1"/>
<dbReference type="Proteomes" id="UP000000600">
    <property type="component" value="Unassembled WGS sequence"/>
</dbReference>
<dbReference type="EMBL" id="CT868657">
    <property type="protein sequence ID" value="CAK89892.1"/>
    <property type="molecule type" value="Genomic_DNA"/>
</dbReference>
<dbReference type="AlphaFoldDB" id="A0E3M5"/>
<dbReference type="GeneID" id="5043070"/>
<organism evidence="3 4">
    <name type="scientific">Paramecium tetraurelia</name>
    <dbReference type="NCBI Taxonomy" id="5888"/>
    <lineage>
        <taxon>Eukaryota</taxon>
        <taxon>Sar</taxon>
        <taxon>Alveolata</taxon>
        <taxon>Ciliophora</taxon>
        <taxon>Intramacronucleata</taxon>
        <taxon>Oligohymenophorea</taxon>
        <taxon>Peniculida</taxon>
        <taxon>Parameciidae</taxon>
        <taxon>Paramecium</taxon>
    </lineage>
</organism>
<feature type="coiled-coil region" evidence="1">
    <location>
        <begin position="593"/>
        <end position="620"/>
    </location>
</feature>